<protein>
    <submittedName>
        <fullName evidence="2">Uncharacterized protein</fullName>
    </submittedName>
</protein>
<dbReference type="PANTHER" id="PTHR31984">
    <property type="entry name" value="TRANSPORTER, PUTATIVE (DUF179)-RELATED"/>
    <property type="match status" value="1"/>
</dbReference>
<reference evidence="2" key="2">
    <citation type="submission" date="2024-10" db="UniProtKB">
        <authorList>
            <consortium name="EnsemblProtists"/>
        </authorList>
    </citation>
    <scope>IDENTIFICATION</scope>
</reference>
<keyword evidence="3" id="KW-1185">Reference proteome</keyword>
<name>A0A0D3IRC0_EMIH1</name>
<dbReference type="EnsemblProtists" id="EOD13805">
    <property type="protein sequence ID" value="EOD13805"/>
    <property type="gene ID" value="EMIHUDRAFT_212313"/>
</dbReference>
<feature type="region of interest" description="Disordered" evidence="1">
    <location>
        <begin position="133"/>
        <end position="153"/>
    </location>
</feature>
<accession>A0A0D3IRC0</accession>
<organism evidence="2 3">
    <name type="scientific">Emiliania huxleyi (strain CCMP1516)</name>
    <dbReference type="NCBI Taxonomy" id="280463"/>
    <lineage>
        <taxon>Eukaryota</taxon>
        <taxon>Haptista</taxon>
        <taxon>Haptophyta</taxon>
        <taxon>Prymnesiophyceae</taxon>
        <taxon>Isochrysidales</taxon>
        <taxon>Noelaerhabdaceae</taxon>
        <taxon>Emiliania</taxon>
    </lineage>
</organism>
<evidence type="ECO:0000256" key="1">
    <source>
        <dbReference type="SAM" id="MobiDB-lite"/>
    </source>
</evidence>
<dbReference type="Proteomes" id="UP000013827">
    <property type="component" value="Unassembled WGS sequence"/>
</dbReference>
<dbReference type="RefSeq" id="XP_005766234.1">
    <property type="nucleotide sequence ID" value="XM_005766177.1"/>
</dbReference>
<dbReference type="AlphaFoldDB" id="A0A0D3IRC0"/>
<dbReference type="PaxDb" id="2903-EOD13805"/>
<dbReference type="PANTHER" id="PTHR31984:SF17">
    <property type="entry name" value="TRANSCRIPTIONAL REGULATOR"/>
    <property type="match status" value="1"/>
</dbReference>
<dbReference type="Gene3D" id="3.40.1740.10">
    <property type="entry name" value="VC0467-like"/>
    <property type="match status" value="1"/>
</dbReference>
<evidence type="ECO:0000313" key="3">
    <source>
        <dbReference type="Proteomes" id="UP000013827"/>
    </source>
</evidence>
<dbReference type="SUPFAM" id="SSF143456">
    <property type="entry name" value="VC0467-like"/>
    <property type="match status" value="1"/>
</dbReference>
<sequence>MEFGFALRQQFFHKSMMLLLQHDESFTKGIILNRPSALEVQGGGHGQVAEGGLFVGAAAAKGELEINALHSLDHPRADELSTRVIKGVSYTSLEGAKELVAAGGATKVTFGYMASADSGTLLKELLRQASALPPPSEGAAAVGDNGISTRVHT</sequence>
<dbReference type="GeneID" id="17259952"/>
<reference evidence="3" key="1">
    <citation type="journal article" date="2013" name="Nature">
        <title>Pan genome of the phytoplankton Emiliania underpins its global distribution.</title>
        <authorList>
            <person name="Read B.A."/>
            <person name="Kegel J."/>
            <person name="Klute M.J."/>
            <person name="Kuo A."/>
            <person name="Lefebvre S.C."/>
            <person name="Maumus F."/>
            <person name="Mayer C."/>
            <person name="Miller J."/>
            <person name="Monier A."/>
            <person name="Salamov A."/>
            <person name="Young J."/>
            <person name="Aguilar M."/>
            <person name="Claverie J.M."/>
            <person name="Frickenhaus S."/>
            <person name="Gonzalez K."/>
            <person name="Herman E.K."/>
            <person name="Lin Y.C."/>
            <person name="Napier J."/>
            <person name="Ogata H."/>
            <person name="Sarno A.F."/>
            <person name="Shmutz J."/>
            <person name="Schroeder D."/>
            <person name="de Vargas C."/>
            <person name="Verret F."/>
            <person name="von Dassow P."/>
            <person name="Valentin K."/>
            <person name="Van de Peer Y."/>
            <person name="Wheeler G."/>
            <person name="Dacks J.B."/>
            <person name="Delwiche C.F."/>
            <person name="Dyhrman S.T."/>
            <person name="Glockner G."/>
            <person name="John U."/>
            <person name="Richards T."/>
            <person name="Worden A.Z."/>
            <person name="Zhang X."/>
            <person name="Grigoriev I.V."/>
            <person name="Allen A.E."/>
            <person name="Bidle K."/>
            <person name="Borodovsky M."/>
            <person name="Bowler C."/>
            <person name="Brownlee C."/>
            <person name="Cock J.M."/>
            <person name="Elias M."/>
            <person name="Gladyshev V.N."/>
            <person name="Groth M."/>
            <person name="Guda C."/>
            <person name="Hadaegh A."/>
            <person name="Iglesias-Rodriguez M.D."/>
            <person name="Jenkins J."/>
            <person name="Jones B.M."/>
            <person name="Lawson T."/>
            <person name="Leese F."/>
            <person name="Lindquist E."/>
            <person name="Lobanov A."/>
            <person name="Lomsadze A."/>
            <person name="Malik S.B."/>
            <person name="Marsh M.E."/>
            <person name="Mackinder L."/>
            <person name="Mock T."/>
            <person name="Mueller-Roeber B."/>
            <person name="Pagarete A."/>
            <person name="Parker M."/>
            <person name="Probert I."/>
            <person name="Quesneville H."/>
            <person name="Raines C."/>
            <person name="Rensing S.A."/>
            <person name="Riano-Pachon D.M."/>
            <person name="Richier S."/>
            <person name="Rokitta S."/>
            <person name="Shiraiwa Y."/>
            <person name="Soanes D.M."/>
            <person name="van der Giezen M."/>
            <person name="Wahlund T.M."/>
            <person name="Williams B."/>
            <person name="Wilson W."/>
            <person name="Wolfe G."/>
            <person name="Wurch L.L."/>
        </authorList>
    </citation>
    <scope>NUCLEOTIDE SEQUENCE</scope>
</reference>
<dbReference type="InterPro" id="IPR003774">
    <property type="entry name" value="AlgH-like"/>
</dbReference>
<evidence type="ECO:0000313" key="2">
    <source>
        <dbReference type="EnsemblProtists" id="EOD13805"/>
    </source>
</evidence>
<dbReference type="KEGG" id="ehx:EMIHUDRAFT_212313"/>
<proteinExistence type="predicted"/>
<dbReference type="HOGENOM" id="CLU_1716671_0_0_1"/>